<evidence type="ECO:0000256" key="1">
    <source>
        <dbReference type="SAM" id="MobiDB-lite"/>
    </source>
</evidence>
<evidence type="ECO:0000313" key="3">
    <source>
        <dbReference type="Proteomes" id="UP001234989"/>
    </source>
</evidence>
<reference evidence="2" key="1">
    <citation type="submission" date="2023-08" db="EMBL/GenBank/DDBJ databases">
        <title>A de novo genome assembly of Solanum verrucosum Schlechtendal, a Mexican diploid species geographically isolated from the other diploid A-genome species in potato relatives.</title>
        <authorList>
            <person name="Hosaka K."/>
        </authorList>
    </citation>
    <scope>NUCLEOTIDE SEQUENCE</scope>
    <source>
        <tissue evidence="2">Young leaves</tissue>
    </source>
</reference>
<dbReference type="AlphaFoldDB" id="A0AAF0U489"/>
<keyword evidence="3" id="KW-1185">Reference proteome</keyword>
<gene>
    <name evidence="2" type="ORF">MTR67_032353</name>
</gene>
<evidence type="ECO:0000313" key="2">
    <source>
        <dbReference type="EMBL" id="WMV38968.1"/>
    </source>
</evidence>
<organism evidence="2 3">
    <name type="scientific">Solanum verrucosum</name>
    <dbReference type="NCBI Taxonomy" id="315347"/>
    <lineage>
        <taxon>Eukaryota</taxon>
        <taxon>Viridiplantae</taxon>
        <taxon>Streptophyta</taxon>
        <taxon>Embryophyta</taxon>
        <taxon>Tracheophyta</taxon>
        <taxon>Spermatophyta</taxon>
        <taxon>Magnoliopsida</taxon>
        <taxon>eudicotyledons</taxon>
        <taxon>Gunneridae</taxon>
        <taxon>Pentapetalae</taxon>
        <taxon>asterids</taxon>
        <taxon>lamiids</taxon>
        <taxon>Solanales</taxon>
        <taxon>Solanaceae</taxon>
        <taxon>Solanoideae</taxon>
        <taxon>Solaneae</taxon>
        <taxon>Solanum</taxon>
    </lineage>
</organism>
<name>A0AAF0U489_SOLVR</name>
<dbReference type="EMBL" id="CP133618">
    <property type="protein sequence ID" value="WMV38968.1"/>
    <property type="molecule type" value="Genomic_DNA"/>
</dbReference>
<feature type="compositionally biased region" description="Basic and acidic residues" evidence="1">
    <location>
        <begin position="86"/>
        <end position="103"/>
    </location>
</feature>
<sequence length="131" mass="14159">MDRTTVRAGRPSFVSEDGGEPRTTSTSRGLTYGPWMATVACPCNFSKSTFFGATHGCHPQTVGQTTARAGGPWFTTATTPQPSSEKSAKSRLTDKPTVRRSDHGPWSVSMDQDLLYPASDMNYGRPARTVV</sequence>
<proteinExistence type="predicted"/>
<accession>A0AAF0U489</accession>
<feature type="region of interest" description="Disordered" evidence="1">
    <location>
        <begin position="1"/>
        <end position="31"/>
    </location>
</feature>
<protein>
    <submittedName>
        <fullName evidence="2">Uncharacterized protein</fullName>
    </submittedName>
</protein>
<dbReference type="Proteomes" id="UP001234989">
    <property type="component" value="Chromosome 7"/>
</dbReference>
<feature type="region of interest" description="Disordered" evidence="1">
    <location>
        <begin position="65"/>
        <end position="111"/>
    </location>
</feature>
<feature type="compositionally biased region" description="Polar residues" evidence="1">
    <location>
        <begin position="75"/>
        <end position="85"/>
    </location>
</feature>